<proteinExistence type="predicted"/>
<evidence type="ECO:0000256" key="1">
    <source>
        <dbReference type="SAM" id="SignalP"/>
    </source>
</evidence>
<dbReference type="EMBL" id="GGFM01011058">
    <property type="protein sequence ID" value="MBW31809.1"/>
    <property type="molecule type" value="Transcribed_RNA"/>
</dbReference>
<organism evidence="2">
    <name type="scientific">Anopheles braziliensis</name>
    <dbReference type="NCBI Taxonomy" id="58242"/>
    <lineage>
        <taxon>Eukaryota</taxon>
        <taxon>Metazoa</taxon>
        <taxon>Ecdysozoa</taxon>
        <taxon>Arthropoda</taxon>
        <taxon>Hexapoda</taxon>
        <taxon>Insecta</taxon>
        <taxon>Pterygota</taxon>
        <taxon>Neoptera</taxon>
        <taxon>Endopterygota</taxon>
        <taxon>Diptera</taxon>
        <taxon>Nematocera</taxon>
        <taxon>Culicoidea</taxon>
        <taxon>Culicidae</taxon>
        <taxon>Anophelinae</taxon>
        <taxon>Anopheles</taxon>
    </lineage>
</organism>
<keyword evidence="1" id="KW-0732">Signal</keyword>
<accession>A0A2M3ZTF1</accession>
<dbReference type="AlphaFoldDB" id="A0A2M3ZTF1"/>
<name>A0A2M3ZTF1_9DIPT</name>
<feature type="chain" id="PRO_5014986156" evidence="1">
    <location>
        <begin position="31"/>
        <end position="70"/>
    </location>
</feature>
<reference evidence="2" key="1">
    <citation type="submission" date="2018-01" db="EMBL/GenBank/DDBJ databases">
        <title>An insight into the sialome of Amazonian anophelines.</title>
        <authorList>
            <person name="Ribeiro J.M."/>
            <person name="Scarpassa V."/>
            <person name="Calvo E."/>
        </authorList>
    </citation>
    <scope>NUCLEOTIDE SEQUENCE</scope>
    <source>
        <tissue evidence="2">Salivary glands</tissue>
    </source>
</reference>
<sequence length="70" mass="7523">MRTTTVACCCWLPAPVSFALLACPLTHSAARLVGVSHYQSYSLSLDEEGSPGIIIETSIISSTEHKTKQN</sequence>
<feature type="signal peptide" evidence="1">
    <location>
        <begin position="1"/>
        <end position="30"/>
    </location>
</feature>
<evidence type="ECO:0000313" key="2">
    <source>
        <dbReference type="EMBL" id="MBW31809.1"/>
    </source>
</evidence>
<dbReference type="PROSITE" id="PS51257">
    <property type="entry name" value="PROKAR_LIPOPROTEIN"/>
    <property type="match status" value="1"/>
</dbReference>
<protein>
    <submittedName>
        <fullName evidence="2">Putative secreted peptide</fullName>
    </submittedName>
</protein>